<keyword evidence="7" id="KW-1185">Reference proteome</keyword>
<dbReference type="InterPro" id="IPR051313">
    <property type="entry name" value="Bact_iron-sidero_bind"/>
</dbReference>
<dbReference type="Proteomes" id="UP000651156">
    <property type="component" value="Unassembled WGS sequence"/>
</dbReference>
<dbReference type="Gene3D" id="3.40.50.1980">
    <property type="entry name" value="Nitrogenase molybdenum iron protein domain"/>
    <property type="match status" value="1"/>
</dbReference>
<protein>
    <submittedName>
        <fullName evidence="6">ABC transporter substrate-binding protein</fullName>
    </submittedName>
</protein>
<evidence type="ECO:0000313" key="6">
    <source>
        <dbReference type="EMBL" id="MBE9193532.1"/>
    </source>
</evidence>
<reference evidence="6 7" key="1">
    <citation type="submission" date="2020-10" db="EMBL/GenBank/DDBJ databases">
        <authorList>
            <person name="Castelo-Branco R."/>
            <person name="Eusebio N."/>
            <person name="Adriana R."/>
            <person name="Vieira A."/>
            <person name="Brugerolle De Fraissinette N."/>
            <person name="Rezende De Castro R."/>
            <person name="Schneider M.P."/>
            <person name="Vasconcelos V."/>
            <person name="Leao P.N."/>
        </authorList>
    </citation>
    <scope>NUCLEOTIDE SEQUENCE [LARGE SCALE GENOMIC DNA]</scope>
    <source>
        <strain evidence="6 7">LEGE 06123</strain>
    </source>
</reference>
<dbReference type="SUPFAM" id="SSF53807">
    <property type="entry name" value="Helical backbone' metal receptor"/>
    <property type="match status" value="1"/>
</dbReference>
<comment type="caution">
    <text evidence="6">The sequence shown here is derived from an EMBL/GenBank/DDBJ whole genome shotgun (WGS) entry which is preliminary data.</text>
</comment>
<dbReference type="PANTHER" id="PTHR30532:SF1">
    <property type="entry name" value="IRON(3+)-HYDROXAMATE-BINDING PROTEIN FHUD"/>
    <property type="match status" value="1"/>
</dbReference>
<accession>A0ABR9UYY5</accession>
<proteinExistence type="inferred from homology"/>
<dbReference type="InterPro" id="IPR002491">
    <property type="entry name" value="ABC_transptr_periplasmic_BD"/>
</dbReference>
<evidence type="ECO:0000313" key="7">
    <source>
        <dbReference type="Proteomes" id="UP000651156"/>
    </source>
</evidence>
<evidence type="ECO:0000256" key="3">
    <source>
        <dbReference type="ARBA" id="ARBA00022448"/>
    </source>
</evidence>
<gene>
    <name evidence="6" type="ORF">IQ230_24990</name>
</gene>
<evidence type="ECO:0000259" key="5">
    <source>
        <dbReference type="PROSITE" id="PS50983"/>
    </source>
</evidence>
<dbReference type="RefSeq" id="WP_193934909.1">
    <property type="nucleotide sequence ID" value="NZ_CAWPMZ010000002.1"/>
</dbReference>
<evidence type="ECO:0000256" key="2">
    <source>
        <dbReference type="ARBA" id="ARBA00008814"/>
    </source>
</evidence>
<keyword evidence="4" id="KW-0732">Signal</keyword>
<dbReference type="PROSITE" id="PS50983">
    <property type="entry name" value="FE_B12_PBP"/>
    <property type="match status" value="1"/>
</dbReference>
<name>A0ABR9UYY5_9CHRO</name>
<keyword evidence="3" id="KW-0813">Transport</keyword>
<evidence type="ECO:0000256" key="1">
    <source>
        <dbReference type="ARBA" id="ARBA00004196"/>
    </source>
</evidence>
<dbReference type="EMBL" id="JADEWN010000101">
    <property type="protein sequence ID" value="MBE9193532.1"/>
    <property type="molecule type" value="Genomic_DNA"/>
</dbReference>
<organism evidence="6 7">
    <name type="scientific">Gloeocapsopsis crepidinum LEGE 06123</name>
    <dbReference type="NCBI Taxonomy" id="588587"/>
    <lineage>
        <taxon>Bacteria</taxon>
        <taxon>Bacillati</taxon>
        <taxon>Cyanobacteriota</taxon>
        <taxon>Cyanophyceae</taxon>
        <taxon>Oscillatoriophycideae</taxon>
        <taxon>Chroococcales</taxon>
        <taxon>Chroococcaceae</taxon>
        <taxon>Gloeocapsopsis</taxon>
    </lineage>
</organism>
<dbReference type="PANTHER" id="PTHR30532">
    <property type="entry name" value="IRON III DICITRATE-BINDING PERIPLASMIC PROTEIN"/>
    <property type="match status" value="1"/>
</dbReference>
<comment type="similarity">
    <text evidence="2">Belongs to the bacterial solute-binding protein 8 family.</text>
</comment>
<sequence>MLLFSLTLTAIYACHRNPSQPADDLSTSGTAVRVVKHAMGETKITTTPQRVVVLDTAPLDAALALGVQPIGASLPRTDVLPAYLGDRTAGITPVGENPPNLESIVRL</sequence>
<evidence type="ECO:0000256" key="4">
    <source>
        <dbReference type="ARBA" id="ARBA00022729"/>
    </source>
</evidence>
<feature type="domain" description="Fe/B12 periplasmic-binding" evidence="5">
    <location>
        <begin position="50"/>
        <end position="107"/>
    </location>
</feature>
<comment type="subcellular location">
    <subcellularLocation>
        <location evidence="1">Cell envelope</location>
    </subcellularLocation>
</comment>